<dbReference type="Proteomes" id="UP000295455">
    <property type="component" value="Unassembled WGS sequence"/>
</dbReference>
<evidence type="ECO:0000256" key="8">
    <source>
        <dbReference type="SAM" id="Phobius"/>
    </source>
</evidence>
<dbReference type="InterPro" id="IPR003661">
    <property type="entry name" value="HisK_dim/P_dom"/>
</dbReference>
<keyword evidence="8" id="KW-1133">Transmembrane helix</keyword>
<evidence type="ECO:0000256" key="4">
    <source>
        <dbReference type="ARBA" id="ARBA00023015"/>
    </source>
</evidence>
<dbReference type="CDD" id="cd17574">
    <property type="entry name" value="REC_OmpR"/>
    <property type="match status" value="1"/>
</dbReference>
<dbReference type="PRINTS" id="PR00344">
    <property type="entry name" value="BCTRLSENSOR"/>
</dbReference>
<dbReference type="InterPro" id="IPR001789">
    <property type="entry name" value="Sig_transdc_resp-reg_receiver"/>
</dbReference>
<dbReference type="EC" id="2.7.13.3" evidence="2"/>
<keyword evidence="3 7" id="KW-0597">Phosphoprotein</keyword>
<comment type="catalytic activity">
    <reaction evidence="1">
        <text>ATP + protein L-histidine = ADP + protein N-phospho-L-histidine.</text>
        <dbReference type="EC" id="2.7.13.3"/>
    </reaction>
</comment>
<dbReference type="GO" id="GO:0000155">
    <property type="term" value="F:phosphorelay sensor kinase activity"/>
    <property type="evidence" value="ECO:0007669"/>
    <property type="project" value="InterPro"/>
</dbReference>
<dbReference type="Gene3D" id="3.30.565.10">
    <property type="entry name" value="Histidine kinase-like ATPase, C-terminal domain"/>
    <property type="match status" value="1"/>
</dbReference>
<dbReference type="Pfam" id="PF00072">
    <property type="entry name" value="Response_reg"/>
    <property type="match status" value="1"/>
</dbReference>
<evidence type="ECO:0000256" key="5">
    <source>
        <dbReference type="ARBA" id="ARBA00023125"/>
    </source>
</evidence>
<keyword evidence="5" id="KW-0238">DNA-binding</keyword>
<reference evidence="13 14" key="1">
    <citation type="submission" date="2019-03" db="EMBL/GenBank/DDBJ databases">
        <title>Genomic Encyclopedia of Type Strains, Phase IV (KMG-IV): sequencing the most valuable type-strain genomes for metagenomic binning, comparative biology and taxonomic classification.</title>
        <authorList>
            <person name="Goeker M."/>
        </authorList>
    </citation>
    <scope>NUCLEOTIDE SEQUENCE [LARGE SCALE GENOMIC DNA]</scope>
    <source>
        <strain evidence="13 14">DSM 18792</strain>
    </source>
</reference>
<feature type="signal peptide" evidence="9">
    <location>
        <begin position="1"/>
        <end position="22"/>
    </location>
</feature>
<keyword evidence="8" id="KW-0812">Transmembrane</keyword>
<evidence type="ECO:0000259" key="11">
    <source>
        <dbReference type="PROSITE" id="PS50109"/>
    </source>
</evidence>
<evidence type="ECO:0000256" key="2">
    <source>
        <dbReference type="ARBA" id="ARBA00012438"/>
    </source>
</evidence>
<dbReference type="Gene3D" id="3.40.50.2300">
    <property type="match status" value="1"/>
</dbReference>
<dbReference type="SUPFAM" id="SSF63829">
    <property type="entry name" value="Calcium-dependent phosphotriesterase"/>
    <property type="match status" value="2"/>
</dbReference>
<keyword evidence="8" id="KW-0472">Membrane</keyword>
<dbReference type="Gene3D" id="2.60.40.10">
    <property type="entry name" value="Immunoglobulins"/>
    <property type="match status" value="1"/>
</dbReference>
<evidence type="ECO:0000256" key="6">
    <source>
        <dbReference type="ARBA" id="ARBA00023163"/>
    </source>
</evidence>
<dbReference type="PROSITE" id="PS50109">
    <property type="entry name" value="HIS_KIN"/>
    <property type="match status" value="1"/>
</dbReference>
<evidence type="ECO:0000259" key="10">
    <source>
        <dbReference type="PROSITE" id="PS01124"/>
    </source>
</evidence>
<sequence length="1389" mass="159231">MKLKWYCLIVFCLIEFSVTAQLNNLKFENIDAADGLSSSTCIDIFQDDDGYLWFGTIDGLNKYNGYNIEVFRPNSNIEGSISNARINSIVDDKYGNLWIGTNGGLDFLNKKTNKFSRVNIFKKANTSSEVVVINKLLYNNGTNTIWAGTNNGVVKIILNDEFIDLENLKTSHYVNNKLNEKSLDNNNVNVILKDKNNDIWISTNGPYLNKYNRRKDDFDKILIENKKDYELNHLSKRVYIDSKENFWIGNDLSNLVLWNRKTNTFNHVSVIDKQAPIQDIYEDKEGLIWVSIDGFGLYLFDENFEKLVQHFENNPSDPFSLPNNLPTKIFQDTDGIFWIGSYNKGVSKLNTSKNSFGHYYYQPNNPNGLNGEIVQSILEDSKQRIWLGVYDNGLDLFDENKQLFKHFVHNPKDNNSLSSNKILYIFRSKDGFIWICTFDGGLNRFNPETNQFNSFLHSERDTTTIAQNSVWTGVEDSGNRVWLGLKTEGLSLYNPNTGKFHNYKNQFNNKNNLASNFIFSLFVDSKNRLFIGTTQGLNFVDLNKLKEFIPKEIHFQEIEEKGIKGLRINYITEDYLGNIWLGADSGLHKLDARLNLIKSYTTKDGLPNDLVLGLKEDDDKNFWITTKSGMSLLDPVTHHFKNFNIIDGLQGAEYQSKSIEKTKDGRIIAGGLNGFNIFNPRNIVLDSIILLTPKISSFRLNNRKIESGDSINGRVLLNKAISETQNVTLKYDENNISFEFEAIFLSNPNQVKYKYKMRGVDEDFVSAGFNRSVNYSNLQPGDYVFEVKASVDEEWSEQSSSTIGITILPPFWKTWWAYLGYIIIGSVLIWVFMSLYTEKIQEAQKHKLDLMKLEFFINVSHEFRTPLTLILNPLDKILGNFKDSEVVKSSALTAQRSARRLLHLVNQLLDYRKMDAGMAPLQLERGDIVNFSKAIFLLFKELAEKKEIDYKFIATTNKIECVFDYDKVEKIITNLISNAIKFTNSGGEITFSISKVQSRLANQPKVLNLKMNKFSDYVEIVVKDSGRGMNKEQLEKVFSRFYNLDASKSGTGVGLNFTKGLVEMHQGEILVNSKHKKGTEFIVKIPIDIKGAIVKVENEKNEFLINSMKAVEYDMLVSNEELSIESKEINTSEPKQYTVLIVEDNRELRVHLKDDLDDTYNILEAENGEKGLKKALKHFPDIIISDVMMPKLDGYEMCKLLKTKLETCHIPIILLTARSREEDLISGYEHGADAYLPKPFKIGLLRSRIKNLLDSKERLREKFSKLGAILPSSEFTTNSMDEAFLEKVTKIIFDNISDENFQLGDLLKQVGVGRSHFYRKITTLTGQNPSNFIRTIRLKYASELLEKSSHSIKEITYMTGFNSTTYFGKTFKELFGLTPSEYVEKHRKS</sequence>
<dbReference type="FunFam" id="1.10.287.130:FF:000045">
    <property type="entry name" value="Two-component system sensor histidine kinase/response regulator"/>
    <property type="match status" value="1"/>
</dbReference>
<dbReference type="PROSITE" id="PS50110">
    <property type="entry name" value="RESPONSE_REGULATORY"/>
    <property type="match status" value="1"/>
</dbReference>
<dbReference type="Pfam" id="PF00512">
    <property type="entry name" value="HisKA"/>
    <property type="match status" value="1"/>
</dbReference>
<evidence type="ECO:0000256" key="9">
    <source>
        <dbReference type="SAM" id="SignalP"/>
    </source>
</evidence>
<feature type="chain" id="PRO_5020457785" description="histidine kinase" evidence="9">
    <location>
        <begin position="23"/>
        <end position="1389"/>
    </location>
</feature>
<dbReference type="InterPro" id="IPR004358">
    <property type="entry name" value="Sig_transdc_His_kin-like_C"/>
</dbReference>
<evidence type="ECO:0000313" key="14">
    <source>
        <dbReference type="Proteomes" id="UP000295455"/>
    </source>
</evidence>
<feature type="domain" description="HTH araC/xylS-type" evidence="10">
    <location>
        <begin position="1286"/>
        <end position="1385"/>
    </location>
</feature>
<dbReference type="InterPro" id="IPR013783">
    <property type="entry name" value="Ig-like_fold"/>
</dbReference>
<dbReference type="GO" id="GO:0043565">
    <property type="term" value="F:sequence-specific DNA binding"/>
    <property type="evidence" value="ECO:0007669"/>
    <property type="project" value="InterPro"/>
</dbReference>
<dbReference type="Pfam" id="PF07494">
    <property type="entry name" value="Reg_prop"/>
    <property type="match status" value="4"/>
</dbReference>
<comment type="caution">
    <text evidence="13">The sequence shown here is derived from an EMBL/GenBank/DDBJ whole genome shotgun (WGS) entry which is preliminary data.</text>
</comment>
<dbReference type="PANTHER" id="PTHR43547">
    <property type="entry name" value="TWO-COMPONENT HISTIDINE KINASE"/>
    <property type="match status" value="1"/>
</dbReference>
<dbReference type="InterPro" id="IPR011006">
    <property type="entry name" value="CheY-like_superfamily"/>
</dbReference>
<dbReference type="Gene3D" id="2.130.10.10">
    <property type="entry name" value="YVTN repeat-like/Quinoprotein amine dehydrogenase"/>
    <property type="match status" value="3"/>
</dbReference>
<dbReference type="SUPFAM" id="SSF47384">
    <property type="entry name" value="Homodimeric domain of signal transducing histidine kinase"/>
    <property type="match status" value="1"/>
</dbReference>
<dbReference type="InterPro" id="IPR036097">
    <property type="entry name" value="HisK_dim/P_sf"/>
</dbReference>
<dbReference type="Pfam" id="PF07495">
    <property type="entry name" value="Y_Y_Y"/>
    <property type="match status" value="1"/>
</dbReference>
<dbReference type="PANTHER" id="PTHR43547:SF2">
    <property type="entry name" value="HYBRID SIGNAL TRANSDUCTION HISTIDINE KINASE C"/>
    <property type="match status" value="1"/>
</dbReference>
<feature type="domain" description="Response regulatory" evidence="12">
    <location>
        <begin position="1138"/>
        <end position="1253"/>
    </location>
</feature>
<evidence type="ECO:0000313" key="13">
    <source>
        <dbReference type="EMBL" id="TCL67881.1"/>
    </source>
</evidence>
<dbReference type="InterPro" id="IPR018062">
    <property type="entry name" value="HTH_AraC-typ_CS"/>
</dbReference>
<keyword evidence="6" id="KW-0804">Transcription</keyword>
<keyword evidence="4" id="KW-0805">Transcription regulation</keyword>
<dbReference type="InterPro" id="IPR015943">
    <property type="entry name" value="WD40/YVTN_repeat-like_dom_sf"/>
</dbReference>
<dbReference type="SMART" id="SM00388">
    <property type="entry name" value="HisKA"/>
    <property type="match status" value="1"/>
</dbReference>
<dbReference type="SMART" id="SM00387">
    <property type="entry name" value="HATPase_c"/>
    <property type="match status" value="1"/>
</dbReference>
<dbReference type="CDD" id="cd00075">
    <property type="entry name" value="HATPase"/>
    <property type="match status" value="1"/>
</dbReference>
<gene>
    <name evidence="13" type="ORF">EV196_102444</name>
</gene>
<proteinExistence type="predicted"/>
<name>A0A4R1RNI7_9FLAO</name>
<evidence type="ECO:0000256" key="3">
    <source>
        <dbReference type="ARBA" id="ARBA00022553"/>
    </source>
</evidence>
<feature type="domain" description="Histidine kinase" evidence="11">
    <location>
        <begin position="858"/>
        <end position="1089"/>
    </location>
</feature>
<dbReference type="GO" id="GO:0003700">
    <property type="term" value="F:DNA-binding transcription factor activity"/>
    <property type="evidence" value="ECO:0007669"/>
    <property type="project" value="InterPro"/>
</dbReference>
<keyword evidence="9" id="KW-0732">Signal</keyword>
<evidence type="ECO:0000256" key="7">
    <source>
        <dbReference type="PROSITE-ProRule" id="PRU00169"/>
    </source>
</evidence>
<evidence type="ECO:0000256" key="1">
    <source>
        <dbReference type="ARBA" id="ARBA00000085"/>
    </source>
</evidence>
<dbReference type="EMBL" id="SLUP01000002">
    <property type="protein sequence ID" value="TCL67881.1"/>
    <property type="molecule type" value="Genomic_DNA"/>
</dbReference>
<dbReference type="Pfam" id="PF12833">
    <property type="entry name" value="HTH_18"/>
    <property type="match status" value="1"/>
</dbReference>
<dbReference type="SUPFAM" id="SSF52172">
    <property type="entry name" value="CheY-like"/>
    <property type="match status" value="1"/>
</dbReference>
<organism evidence="13 14">
    <name type="scientific">Mariniflexile fucanivorans</name>
    <dbReference type="NCBI Taxonomy" id="264023"/>
    <lineage>
        <taxon>Bacteria</taxon>
        <taxon>Pseudomonadati</taxon>
        <taxon>Bacteroidota</taxon>
        <taxon>Flavobacteriia</taxon>
        <taxon>Flavobacteriales</taxon>
        <taxon>Flavobacteriaceae</taxon>
        <taxon>Mariniflexile</taxon>
    </lineage>
</organism>
<dbReference type="SUPFAM" id="SSF46689">
    <property type="entry name" value="Homeodomain-like"/>
    <property type="match status" value="1"/>
</dbReference>
<dbReference type="Pfam" id="PF02518">
    <property type="entry name" value="HATPase_c"/>
    <property type="match status" value="1"/>
</dbReference>
<dbReference type="InterPro" id="IPR009057">
    <property type="entry name" value="Homeodomain-like_sf"/>
</dbReference>
<dbReference type="CDD" id="cd00082">
    <property type="entry name" value="HisKA"/>
    <property type="match status" value="1"/>
</dbReference>
<accession>A0A4R1RNI7</accession>
<dbReference type="PROSITE" id="PS01124">
    <property type="entry name" value="HTH_ARAC_FAMILY_2"/>
    <property type="match status" value="1"/>
</dbReference>
<dbReference type="Gene3D" id="1.10.10.60">
    <property type="entry name" value="Homeodomain-like"/>
    <property type="match status" value="2"/>
</dbReference>
<dbReference type="InterPro" id="IPR018060">
    <property type="entry name" value="HTH_AraC"/>
</dbReference>
<dbReference type="InterPro" id="IPR011123">
    <property type="entry name" value="Y_Y_Y"/>
</dbReference>
<dbReference type="PROSITE" id="PS00041">
    <property type="entry name" value="HTH_ARAC_FAMILY_1"/>
    <property type="match status" value="1"/>
</dbReference>
<dbReference type="SMART" id="SM00342">
    <property type="entry name" value="HTH_ARAC"/>
    <property type="match status" value="1"/>
</dbReference>
<evidence type="ECO:0000259" key="12">
    <source>
        <dbReference type="PROSITE" id="PS50110"/>
    </source>
</evidence>
<feature type="modified residue" description="4-aspartylphosphate" evidence="7">
    <location>
        <position position="1186"/>
    </location>
</feature>
<feature type="transmembrane region" description="Helical" evidence="8">
    <location>
        <begin position="815"/>
        <end position="837"/>
    </location>
</feature>
<dbReference type="InterPro" id="IPR005467">
    <property type="entry name" value="His_kinase_dom"/>
</dbReference>
<dbReference type="RefSeq" id="WP_132215983.1">
    <property type="nucleotide sequence ID" value="NZ_OX156936.1"/>
</dbReference>
<dbReference type="Gene3D" id="1.10.287.130">
    <property type="match status" value="1"/>
</dbReference>
<protein>
    <recommendedName>
        <fullName evidence="2">histidine kinase</fullName>
        <ecNumber evidence="2">2.7.13.3</ecNumber>
    </recommendedName>
</protein>
<dbReference type="OrthoDB" id="358279at2"/>
<dbReference type="FunFam" id="3.40.50.2300:FF:000138">
    <property type="entry name" value="Two-component system sensor histidine kinase/response regulator"/>
    <property type="match status" value="1"/>
</dbReference>
<keyword evidence="14" id="KW-1185">Reference proteome</keyword>
<dbReference type="InterPro" id="IPR003594">
    <property type="entry name" value="HATPase_dom"/>
</dbReference>
<dbReference type="SUPFAM" id="SSF55874">
    <property type="entry name" value="ATPase domain of HSP90 chaperone/DNA topoisomerase II/histidine kinase"/>
    <property type="match status" value="1"/>
</dbReference>
<dbReference type="SMART" id="SM00448">
    <property type="entry name" value="REC"/>
    <property type="match status" value="1"/>
</dbReference>
<dbReference type="InterPro" id="IPR036890">
    <property type="entry name" value="HATPase_C_sf"/>
</dbReference>
<dbReference type="InterPro" id="IPR011110">
    <property type="entry name" value="Reg_prop"/>
</dbReference>